<dbReference type="PANTHER" id="PTHR48267:SF1">
    <property type="entry name" value="BILIRUBIN OXIDASE"/>
    <property type="match status" value="1"/>
</dbReference>
<evidence type="ECO:0000256" key="2">
    <source>
        <dbReference type="ARBA" id="ARBA00011245"/>
    </source>
</evidence>
<comment type="similarity">
    <text evidence="1">Belongs to the multicopper oxidase family.</text>
</comment>
<dbReference type="InterPro" id="IPR019546">
    <property type="entry name" value="TAT_signal_bac_arc"/>
</dbReference>
<evidence type="ECO:0000256" key="1">
    <source>
        <dbReference type="ARBA" id="ARBA00010609"/>
    </source>
</evidence>
<sequence length="533" mass="59067">MSAYRRPSAVRPTLSRRGFLGMVGAAGAAVALGACGRDSTGQTAQLLPSRASLPKPYTVRLPIPPVKKPLRSDATTDYYEVVQKVADARILPGLRTPILGYDGIFPGPTLISRSGRRIVVRHRNELPVPTVVHLHGGHTPASSDGYPIDLLLPSAGWSPGASHASTGHGAAMMTGDVAKGQRDYTYPLDQRAATLWYHDHRMDFTAPQVYRGLAGFHLVHDDEEAALPLPKGERDIPLMICDRAFEHDGAFRYPSLDRELRSTPGVDADFMEGVLGDVILVNGAPWPELEVDAARYRFRILNASNARRYQFALRTGDSTSVPFVQVGGDGGLLERSVELQSIVAAPAERFDVVVDFSGYRPGTVVTMTNQLGSGPTARVMRFRVTRKVRDDSRVPDRLSTIERLDPAKAVHTREWRFARGVINEEHKGWTINGKPFDPRRMDARPRLGDIEIWRFTADLHHPVHIHLDPFQVLRRGNHSPSDSESGWKDTVDLRPTETVEVAVRFTDHRGAFMLHCHNLEHEDMAMMASFATV</sequence>
<dbReference type="PROSITE" id="PS51318">
    <property type="entry name" value="TAT"/>
    <property type="match status" value="1"/>
</dbReference>
<organism evidence="12 13">
    <name type="scientific">Actinopolymorpha pittospori</name>
    <dbReference type="NCBI Taxonomy" id="648752"/>
    <lineage>
        <taxon>Bacteria</taxon>
        <taxon>Bacillati</taxon>
        <taxon>Actinomycetota</taxon>
        <taxon>Actinomycetes</taxon>
        <taxon>Propionibacteriales</taxon>
        <taxon>Actinopolymorphaceae</taxon>
        <taxon>Actinopolymorpha</taxon>
    </lineage>
</organism>
<dbReference type="SUPFAM" id="SSF49503">
    <property type="entry name" value="Cupredoxins"/>
    <property type="match status" value="3"/>
</dbReference>
<keyword evidence="13" id="KW-1185">Reference proteome</keyword>
<feature type="domain" description="Plastocyanin-like" evidence="11">
    <location>
        <begin position="179"/>
        <end position="223"/>
    </location>
</feature>
<dbReference type="InterPro" id="IPR002355">
    <property type="entry name" value="Cu_oxidase_Cu_BS"/>
</dbReference>
<dbReference type="Proteomes" id="UP000638648">
    <property type="component" value="Unassembled WGS sequence"/>
</dbReference>
<protein>
    <recommendedName>
        <fullName evidence="6">Multicopper oxidase CueO</fullName>
        <ecNumber evidence="5">1.16.3.4</ecNumber>
    </recommendedName>
    <alternativeName>
        <fullName evidence="7">Copper efflux oxidase</fullName>
    </alternativeName>
    <alternativeName>
        <fullName evidence="8">Cuprous oxidase</fullName>
    </alternativeName>
</protein>
<dbReference type="EMBL" id="JADBEM010000001">
    <property type="protein sequence ID" value="MBE1611198.1"/>
    <property type="molecule type" value="Genomic_DNA"/>
</dbReference>
<dbReference type="AlphaFoldDB" id="A0A927N572"/>
<dbReference type="NCBIfam" id="TIGR01409">
    <property type="entry name" value="TAT_signal_seq"/>
    <property type="match status" value="1"/>
</dbReference>
<evidence type="ECO:0000256" key="4">
    <source>
        <dbReference type="ARBA" id="ARBA00023002"/>
    </source>
</evidence>
<dbReference type="Gene3D" id="2.60.40.420">
    <property type="entry name" value="Cupredoxins - blue copper proteins"/>
    <property type="match status" value="3"/>
</dbReference>
<proteinExistence type="inferred from homology"/>
<comment type="catalytic activity">
    <reaction evidence="9">
        <text>4 Cu(+) + O2 + 4 H(+) = 4 Cu(2+) + 2 H2O</text>
        <dbReference type="Rhea" id="RHEA:30083"/>
        <dbReference type="ChEBI" id="CHEBI:15377"/>
        <dbReference type="ChEBI" id="CHEBI:15378"/>
        <dbReference type="ChEBI" id="CHEBI:15379"/>
        <dbReference type="ChEBI" id="CHEBI:29036"/>
        <dbReference type="ChEBI" id="CHEBI:49552"/>
        <dbReference type="EC" id="1.16.3.4"/>
    </reaction>
    <physiologicalReaction direction="left-to-right" evidence="9">
        <dbReference type="Rhea" id="RHEA:30084"/>
    </physiologicalReaction>
</comment>
<dbReference type="Pfam" id="PF07732">
    <property type="entry name" value="Cu-oxidase_3"/>
    <property type="match status" value="2"/>
</dbReference>
<keyword evidence="4" id="KW-0560">Oxidoreductase</keyword>
<feature type="domain" description="Plastocyanin-like" evidence="10">
    <location>
        <begin position="423"/>
        <end position="532"/>
    </location>
</feature>
<dbReference type="PROSITE" id="PS00080">
    <property type="entry name" value="MULTICOPPER_OXIDASE2"/>
    <property type="match status" value="1"/>
</dbReference>
<feature type="domain" description="Plastocyanin-like" evidence="11">
    <location>
        <begin position="90"/>
        <end position="147"/>
    </location>
</feature>
<evidence type="ECO:0000256" key="7">
    <source>
        <dbReference type="ARBA" id="ARBA00042896"/>
    </source>
</evidence>
<dbReference type="InterPro" id="IPR045087">
    <property type="entry name" value="Cu-oxidase_fam"/>
</dbReference>
<evidence type="ECO:0000259" key="11">
    <source>
        <dbReference type="Pfam" id="PF07732"/>
    </source>
</evidence>
<comment type="caution">
    <text evidence="12">The sequence shown here is derived from an EMBL/GenBank/DDBJ whole genome shotgun (WGS) entry which is preliminary data.</text>
</comment>
<dbReference type="InterPro" id="IPR008972">
    <property type="entry name" value="Cupredoxin"/>
</dbReference>
<evidence type="ECO:0000313" key="12">
    <source>
        <dbReference type="EMBL" id="MBE1611198.1"/>
    </source>
</evidence>
<keyword evidence="3" id="KW-0479">Metal-binding</keyword>
<dbReference type="Pfam" id="PF07731">
    <property type="entry name" value="Cu-oxidase_2"/>
    <property type="match status" value="1"/>
</dbReference>
<reference evidence="12" key="1">
    <citation type="submission" date="2020-10" db="EMBL/GenBank/DDBJ databases">
        <title>Sequencing the genomes of 1000 actinobacteria strains.</title>
        <authorList>
            <person name="Klenk H.-P."/>
        </authorList>
    </citation>
    <scope>NUCLEOTIDE SEQUENCE</scope>
    <source>
        <strain evidence="12">DSM 45354</strain>
    </source>
</reference>
<evidence type="ECO:0000259" key="10">
    <source>
        <dbReference type="Pfam" id="PF07731"/>
    </source>
</evidence>
<accession>A0A927N572</accession>
<dbReference type="InterPro" id="IPR011707">
    <property type="entry name" value="Cu-oxidase-like_N"/>
</dbReference>
<evidence type="ECO:0000256" key="6">
    <source>
        <dbReference type="ARBA" id="ARBA00041027"/>
    </source>
</evidence>
<dbReference type="InterPro" id="IPR011706">
    <property type="entry name" value="Cu-oxidase_C"/>
</dbReference>
<evidence type="ECO:0000256" key="8">
    <source>
        <dbReference type="ARBA" id="ARBA00043090"/>
    </source>
</evidence>
<dbReference type="RefSeq" id="WP_192754447.1">
    <property type="nucleotide sequence ID" value="NZ_BAABJL010000042.1"/>
</dbReference>
<dbReference type="GO" id="GO:0016491">
    <property type="term" value="F:oxidoreductase activity"/>
    <property type="evidence" value="ECO:0007669"/>
    <property type="project" value="UniProtKB-KW"/>
</dbReference>
<evidence type="ECO:0000256" key="3">
    <source>
        <dbReference type="ARBA" id="ARBA00022723"/>
    </source>
</evidence>
<dbReference type="PROSITE" id="PS51257">
    <property type="entry name" value="PROKAR_LIPOPROTEIN"/>
    <property type="match status" value="1"/>
</dbReference>
<name>A0A927N572_9ACTN</name>
<dbReference type="GO" id="GO:0005507">
    <property type="term" value="F:copper ion binding"/>
    <property type="evidence" value="ECO:0007669"/>
    <property type="project" value="InterPro"/>
</dbReference>
<comment type="subunit">
    <text evidence="2">Monomer.</text>
</comment>
<evidence type="ECO:0000256" key="5">
    <source>
        <dbReference type="ARBA" id="ARBA00038978"/>
    </source>
</evidence>
<evidence type="ECO:0000313" key="13">
    <source>
        <dbReference type="Proteomes" id="UP000638648"/>
    </source>
</evidence>
<evidence type="ECO:0000256" key="9">
    <source>
        <dbReference type="ARBA" id="ARBA00048092"/>
    </source>
</evidence>
<dbReference type="InterPro" id="IPR006311">
    <property type="entry name" value="TAT_signal"/>
</dbReference>
<gene>
    <name evidence="12" type="ORF">HEB94_008046</name>
</gene>
<dbReference type="EC" id="1.16.3.4" evidence="5"/>
<dbReference type="PANTHER" id="PTHR48267">
    <property type="entry name" value="CUPREDOXIN SUPERFAMILY PROTEIN"/>
    <property type="match status" value="1"/>
</dbReference>